<keyword evidence="4" id="KW-0493">Microtubule</keyword>
<evidence type="ECO:0000256" key="1">
    <source>
        <dbReference type="ARBA" id="ARBA00004430"/>
    </source>
</evidence>
<evidence type="ECO:0000256" key="11">
    <source>
        <dbReference type="ARBA" id="ARBA00023175"/>
    </source>
</evidence>
<feature type="domain" description="Dynein heavy chain linker" evidence="14">
    <location>
        <begin position="7"/>
        <end position="387"/>
    </location>
</feature>
<dbReference type="InterPro" id="IPR026983">
    <property type="entry name" value="DHC"/>
</dbReference>
<dbReference type="OrthoDB" id="8861284at2759"/>
<evidence type="ECO:0000256" key="13">
    <source>
        <dbReference type="ARBA" id="ARBA00023273"/>
    </source>
</evidence>
<dbReference type="Gene3D" id="1.10.8.710">
    <property type="match status" value="1"/>
</dbReference>
<keyword evidence="8" id="KW-0243">Dynein</keyword>
<dbReference type="PANTHER" id="PTHR46532:SF13">
    <property type="entry name" value="CYTOPLASMIC DYNEIN 1 HEAVY CHAIN 1"/>
    <property type="match status" value="1"/>
</dbReference>
<dbReference type="FunFam" id="3.40.50.300:FF:000044">
    <property type="entry name" value="Dynein heavy chain 5, axonemal"/>
    <property type="match status" value="1"/>
</dbReference>
<keyword evidence="5" id="KW-0677">Repeat</keyword>
<evidence type="ECO:0000256" key="3">
    <source>
        <dbReference type="ARBA" id="ARBA00022490"/>
    </source>
</evidence>
<evidence type="ECO:0000256" key="8">
    <source>
        <dbReference type="ARBA" id="ARBA00023017"/>
    </source>
</evidence>
<dbReference type="GO" id="GO:0005874">
    <property type="term" value="C:microtubule"/>
    <property type="evidence" value="ECO:0007669"/>
    <property type="project" value="UniProtKB-KW"/>
</dbReference>
<dbReference type="GO" id="GO:0005858">
    <property type="term" value="C:axonemal dynein complex"/>
    <property type="evidence" value="ECO:0007669"/>
    <property type="project" value="TreeGrafter"/>
</dbReference>
<name>A0A6I9PV31_9TELE</name>
<dbReference type="InterPro" id="IPR042228">
    <property type="entry name" value="Dynein_linker_3"/>
</dbReference>
<evidence type="ECO:0000256" key="5">
    <source>
        <dbReference type="ARBA" id="ARBA00022737"/>
    </source>
</evidence>
<reference evidence="17" key="1">
    <citation type="submission" date="2025-08" db="UniProtKB">
        <authorList>
            <consortium name="RefSeq"/>
        </authorList>
    </citation>
    <scope>IDENTIFICATION</scope>
    <source>
        <tissue evidence="17">Muscle</tissue>
    </source>
</reference>
<proteinExistence type="inferred from homology"/>
<dbReference type="Gene3D" id="3.20.180.20">
    <property type="entry name" value="Dynein heavy chain, N-terminal domain 2"/>
    <property type="match status" value="1"/>
</dbReference>
<evidence type="ECO:0000256" key="2">
    <source>
        <dbReference type="ARBA" id="ARBA00008887"/>
    </source>
</evidence>
<dbReference type="AlphaFoldDB" id="A0A6I9PV31"/>
<dbReference type="InterPro" id="IPR013602">
    <property type="entry name" value="Dynein_heavy_linker"/>
</dbReference>
<dbReference type="GO" id="GO:0051959">
    <property type="term" value="F:dynein light intermediate chain binding"/>
    <property type="evidence" value="ECO:0007669"/>
    <property type="project" value="InterPro"/>
</dbReference>
<dbReference type="InterPro" id="IPR035699">
    <property type="entry name" value="AAA_6"/>
</dbReference>
<evidence type="ECO:0000256" key="12">
    <source>
        <dbReference type="ARBA" id="ARBA00023212"/>
    </source>
</evidence>
<evidence type="ECO:0000256" key="4">
    <source>
        <dbReference type="ARBA" id="ARBA00022701"/>
    </source>
</evidence>
<dbReference type="InterPro" id="IPR042222">
    <property type="entry name" value="Dynein_2_N"/>
</dbReference>
<dbReference type="Gene3D" id="1.10.287.2620">
    <property type="match status" value="1"/>
</dbReference>
<dbReference type="RefSeq" id="XP_010789161.1">
    <property type="nucleotide sequence ID" value="XM_010790859.1"/>
</dbReference>
<dbReference type="FunFam" id="1.20.140.100:FF:000003">
    <property type="entry name" value="Dynein, axonemal, heavy chain 5"/>
    <property type="match status" value="1"/>
</dbReference>
<evidence type="ECO:0000313" key="17">
    <source>
        <dbReference type="RefSeq" id="XP_010789161.1"/>
    </source>
</evidence>
<feature type="domain" description="Dynein heavy chain hydrolytic ATP-binding dynein motor region" evidence="15">
    <location>
        <begin position="394"/>
        <end position="691"/>
    </location>
</feature>
<keyword evidence="3" id="KW-0963">Cytoplasm</keyword>
<keyword evidence="12" id="KW-0206">Cytoskeleton</keyword>
<dbReference type="GO" id="GO:0007018">
    <property type="term" value="P:microtubule-based movement"/>
    <property type="evidence" value="ECO:0007669"/>
    <property type="project" value="InterPro"/>
</dbReference>
<comment type="similarity">
    <text evidence="2">Belongs to the dynein heavy chain family.</text>
</comment>
<evidence type="ECO:0000313" key="16">
    <source>
        <dbReference type="Proteomes" id="UP000504611"/>
    </source>
</evidence>
<dbReference type="PANTHER" id="PTHR46532">
    <property type="entry name" value="MALE FERTILITY FACTOR KL5"/>
    <property type="match status" value="1"/>
</dbReference>
<keyword evidence="16" id="KW-1185">Reference proteome</keyword>
<dbReference type="Gene3D" id="1.20.140.100">
    <property type="entry name" value="Dynein heavy chain, N-terminal domain 2"/>
    <property type="match status" value="1"/>
</dbReference>
<dbReference type="FunFam" id="1.10.287.2620:FF:000003">
    <property type="entry name" value="Dynein, axonemal, heavy chain 5"/>
    <property type="match status" value="1"/>
</dbReference>
<evidence type="ECO:0000256" key="9">
    <source>
        <dbReference type="ARBA" id="ARBA00023054"/>
    </source>
</evidence>
<keyword evidence="13" id="KW-0966">Cell projection</keyword>
<keyword evidence="9" id="KW-0175">Coiled coil</keyword>
<dbReference type="FunFam" id="1.10.8.710:FF:000003">
    <property type="entry name" value="Dynein axonemal heavy chain 5"/>
    <property type="match status" value="1"/>
</dbReference>
<accession>A0A6I9PV31</accession>
<evidence type="ECO:0000256" key="10">
    <source>
        <dbReference type="ARBA" id="ARBA00023069"/>
    </source>
</evidence>
<comment type="subcellular location">
    <subcellularLocation>
        <location evidence="1">Cytoplasm</location>
        <location evidence="1">Cytoskeleton</location>
        <location evidence="1">Cilium axoneme</location>
    </subcellularLocation>
</comment>
<evidence type="ECO:0000256" key="7">
    <source>
        <dbReference type="ARBA" id="ARBA00022840"/>
    </source>
</evidence>
<evidence type="ECO:0000259" key="15">
    <source>
        <dbReference type="Pfam" id="PF12774"/>
    </source>
</evidence>
<evidence type="ECO:0000256" key="6">
    <source>
        <dbReference type="ARBA" id="ARBA00022741"/>
    </source>
</evidence>
<dbReference type="Pfam" id="PF12774">
    <property type="entry name" value="AAA_6"/>
    <property type="match status" value="1"/>
</dbReference>
<dbReference type="Pfam" id="PF08393">
    <property type="entry name" value="DHC_N2"/>
    <property type="match status" value="1"/>
</dbReference>
<keyword evidence="7" id="KW-0067">ATP-binding</keyword>
<keyword evidence="11" id="KW-0505">Motor protein</keyword>
<keyword evidence="6" id="KW-0547">Nucleotide-binding</keyword>
<dbReference type="Gene3D" id="3.40.50.300">
    <property type="entry name" value="P-loop containing nucleotide triphosphate hydrolases"/>
    <property type="match status" value="1"/>
</dbReference>
<dbReference type="SUPFAM" id="SSF52540">
    <property type="entry name" value="P-loop containing nucleoside triphosphate hydrolases"/>
    <property type="match status" value="1"/>
</dbReference>
<dbReference type="KEGG" id="ncc:104962425"/>
<dbReference type="InterPro" id="IPR043157">
    <property type="entry name" value="Dynein_AAA1S"/>
</dbReference>
<protein>
    <submittedName>
        <fullName evidence="17">Dynein heavy chain 5, axonemal-like</fullName>
    </submittedName>
</protein>
<evidence type="ECO:0000259" key="14">
    <source>
        <dbReference type="Pfam" id="PF08393"/>
    </source>
</evidence>
<keyword evidence="10" id="KW-0969">Cilium</keyword>
<dbReference type="GO" id="GO:0045505">
    <property type="term" value="F:dynein intermediate chain binding"/>
    <property type="evidence" value="ECO:0007669"/>
    <property type="project" value="InterPro"/>
</dbReference>
<dbReference type="FunFam" id="3.20.180.20:FF:000002">
    <property type="entry name" value="Cytoplasmic dynein heavy chain 1"/>
    <property type="match status" value="1"/>
</dbReference>
<sequence>PAEYPELQRIKKELSLMSKLYSLYNSVIKSVGGYCDILWADLNIEKINTELMDFQSRIRKLPKALKEWQAFKDLKKTIDDFTETCPLLHMMANKAMLPRHWSRLSELTAHSLQVESESFSLRNIMEAPLLKHKEDIEDVCISAVKERDIEAKLQEVVGEWSSHTLSFSSFRTRGELLLKGADTAEKISMMEDSLMVLTSLLSNRYNTPFKASIQLWVQKLSNTSEIVERWLSVQNLWIYLEAVFVGGDIAKQLPQEAKRFQNMDRAWQSVMQRAHEQPNVVQCCGGDDTLSQVLPHLLEQLEFCQKSLSGYLEKKRLVFPRFFFVSDPALLEILGQASDSHTIQAHLLSLFDNVNRVVFNENIYDQMITFQSQEGETVELRQPVLAQAELHICMCYITLAQALGMSMGGAPAGPAGTGKTETTKDMGRCLGKYVVVFNCSDQMDYRGLGRIYKGLAQSGAWGCFDEFNRIELPVLSVAAQQIYIVLQCKKNKKKQFIFSDGDLVDMDPEFGIFLTMNPGYAGRQELPENLKIQFRTVAMMVPDRAIIMRVKLASAGFRDNQVLSRKFFTLYKLCEEQLSKQVHYDFGLRNILSVLRTLGAVKRSNPSEPEKTVVMRVLRDMNLSKLVDGDEPLFMSLINDLFPSIVLDKAGYPDLESSILNQAQETGLIPHPPWILKLVQLYETQRVRHGTDHNRKNQQLPDQITSI</sequence>
<dbReference type="GeneID" id="104962425"/>
<dbReference type="InterPro" id="IPR027417">
    <property type="entry name" value="P-loop_NTPase"/>
</dbReference>
<dbReference type="GO" id="GO:0005524">
    <property type="term" value="F:ATP binding"/>
    <property type="evidence" value="ECO:0007669"/>
    <property type="project" value="UniProtKB-KW"/>
</dbReference>
<gene>
    <name evidence="17" type="primary">LOC104962425</name>
</gene>
<feature type="non-terminal residue" evidence="17">
    <location>
        <position position="1"/>
    </location>
</feature>
<dbReference type="Proteomes" id="UP000504611">
    <property type="component" value="Unplaced"/>
</dbReference>
<organism evidence="16 17">
    <name type="scientific">Notothenia coriiceps</name>
    <name type="common">black rockcod</name>
    <dbReference type="NCBI Taxonomy" id="8208"/>
    <lineage>
        <taxon>Eukaryota</taxon>
        <taxon>Metazoa</taxon>
        <taxon>Chordata</taxon>
        <taxon>Craniata</taxon>
        <taxon>Vertebrata</taxon>
        <taxon>Euteleostomi</taxon>
        <taxon>Actinopterygii</taxon>
        <taxon>Neopterygii</taxon>
        <taxon>Teleostei</taxon>
        <taxon>Neoteleostei</taxon>
        <taxon>Acanthomorphata</taxon>
        <taxon>Eupercaria</taxon>
        <taxon>Perciformes</taxon>
        <taxon>Notothenioidei</taxon>
        <taxon>Nototheniidae</taxon>
        <taxon>Notothenia</taxon>
    </lineage>
</organism>